<comment type="similarity">
    <text evidence="2">Belongs to the Gfo/Idh/MocA family. Glycosyl hydrolase 109 subfamily.</text>
</comment>
<keyword evidence="4" id="KW-0378">Hydrolase</keyword>
<evidence type="ECO:0000256" key="2">
    <source>
        <dbReference type="ARBA" id="ARBA00009329"/>
    </source>
</evidence>
<dbReference type="SUPFAM" id="SSF51735">
    <property type="entry name" value="NAD(P)-binding Rossmann-fold domains"/>
    <property type="match status" value="1"/>
</dbReference>
<dbReference type="Proteomes" id="UP000324965">
    <property type="component" value="Unassembled WGS sequence"/>
</dbReference>
<evidence type="ECO:0000256" key="1">
    <source>
        <dbReference type="ARBA" id="ARBA00001911"/>
    </source>
</evidence>
<protein>
    <recommendedName>
        <fullName evidence="3">Glycosyl hydrolase family 109 protein</fullName>
    </recommendedName>
</protein>
<dbReference type="RefSeq" id="WP_149515720.1">
    <property type="nucleotide sequence ID" value="NZ_VDFC01000085.1"/>
</dbReference>
<feature type="region of interest" description="Disordered" evidence="7">
    <location>
        <begin position="489"/>
        <end position="520"/>
    </location>
</feature>
<evidence type="ECO:0000259" key="8">
    <source>
        <dbReference type="Pfam" id="PF01408"/>
    </source>
</evidence>
<evidence type="ECO:0000313" key="11">
    <source>
        <dbReference type="Proteomes" id="UP000324965"/>
    </source>
</evidence>
<keyword evidence="5" id="KW-0520">NAD</keyword>
<dbReference type="InterPro" id="IPR036291">
    <property type="entry name" value="NAD(P)-bd_dom_sf"/>
</dbReference>
<dbReference type="Gene3D" id="3.40.50.720">
    <property type="entry name" value="NAD(P)-binding Rossmann-like Domain"/>
    <property type="match status" value="1"/>
</dbReference>
<keyword evidence="6" id="KW-0326">Glycosidase</keyword>
<dbReference type="EMBL" id="VDFC01000085">
    <property type="protein sequence ID" value="KAA0921318.1"/>
    <property type="molecule type" value="Genomic_DNA"/>
</dbReference>
<evidence type="ECO:0000313" key="10">
    <source>
        <dbReference type="EMBL" id="KAA0921318.1"/>
    </source>
</evidence>
<feature type="domain" description="Gfo/Idh/MocA-like oxidoreductase N-terminal" evidence="8">
    <location>
        <begin position="120"/>
        <end position="244"/>
    </location>
</feature>
<dbReference type="Gene3D" id="3.30.360.10">
    <property type="entry name" value="Dihydrodipicolinate Reductase, domain 2"/>
    <property type="match status" value="1"/>
</dbReference>
<feature type="region of interest" description="Disordered" evidence="7">
    <location>
        <begin position="1"/>
        <end position="42"/>
    </location>
</feature>
<dbReference type="InterPro" id="IPR000683">
    <property type="entry name" value="Gfo/Idh/MocA-like_OxRdtase_N"/>
</dbReference>
<dbReference type="Pfam" id="PF01408">
    <property type="entry name" value="GFO_IDH_MocA"/>
    <property type="match status" value="1"/>
</dbReference>
<dbReference type="InterPro" id="IPR049303">
    <property type="entry name" value="Glyco_hydro_109_C"/>
</dbReference>
<sequence length="520" mass="56475">MHDENATPEPDENPGSPEGLKSYGAHEDSGNPGSPGNPELFEGRSRRSVLRTAGLTGAGLGLGLGALTGAGGTAHAAEAEAAGAAGTPGASGAPVDAAADAPAARGRTMIGVPFEGRGTVRVGIIGLGNRGGGMIDLFLALDGVRVVALCDPVKDKTARAAAKVVAAGQPAPATYTKGEHDFVDLCERGDLDFVYVATPWDLHFEMARTAMLSGKHVGVECPVAMRLDQLWELVDLSERTRRHCMQLENCCYGRNEMRVLRMAHAGKFGRLLHAAGAYNHDLRGLMFDPDYYEGPWRRLWHTRLRGDLYPNHGFGPVANYLDVNRGDRVTHISSFGTPSLGLAEYRAAHMPPGDPSWKETYIESDRTISLVQTAKGRVIRLEHDVSTPHPYSRINSLGGTKGVFEDYPERIYIEPDHTDDAWGDFSAYADWDHWLWKEHSDPPGGHGGMDYIMLFRLMQSIRLGLVPDFDVYDAATWTAPVPLSHASIRANGAPQPIPDFTRGLWRKERPGMDSPKPQDG</sequence>
<accession>A0A5A9ZV96</accession>
<comment type="cofactor">
    <cofactor evidence="1">
        <name>NAD(+)</name>
        <dbReference type="ChEBI" id="CHEBI:57540"/>
    </cofactor>
</comment>
<comment type="caution">
    <text evidence="10">The sequence shown here is derived from an EMBL/GenBank/DDBJ whole genome shotgun (WGS) entry which is preliminary data.</text>
</comment>
<dbReference type="GO" id="GO:0016798">
    <property type="term" value="F:hydrolase activity, acting on glycosyl bonds"/>
    <property type="evidence" value="ECO:0007669"/>
    <property type="project" value="UniProtKB-KW"/>
</dbReference>
<dbReference type="Pfam" id="PF21252">
    <property type="entry name" value="Glyco_hydro_109_C"/>
    <property type="match status" value="1"/>
</dbReference>
<keyword evidence="11" id="KW-1185">Reference proteome</keyword>
<feature type="compositionally biased region" description="Basic and acidic residues" evidence="7">
    <location>
        <begin position="505"/>
        <end position="520"/>
    </location>
</feature>
<evidence type="ECO:0000256" key="7">
    <source>
        <dbReference type="SAM" id="MobiDB-lite"/>
    </source>
</evidence>
<name>A0A5A9ZV96_9ACTN</name>
<evidence type="ECO:0000256" key="3">
    <source>
        <dbReference type="ARBA" id="ARBA00016631"/>
    </source>
</evidence>
<evidence type="ECO:0000259" key="9">
    <source>
        <dbReference type="Pfam" id="PF21252"/>
    </source>
</evidence>
<gene>
    <name evidence="10" type="ORF">FGF04_36655</name>
</gene>
<proteinExistence type="inferred from homology"/>
<dbReference type="PANTHER" id="PTHR43818:SF1">
    <property type="entry name" value="GLYCOSYL HYDROLASE FAMILY 109 PROTEIN"/>
    <property type="match status" value="1"/>
</dbReference>
<dbReference type="PANTHER" id="PTHR43818">
    <property type="entry name" value="BCDNA.GH03377"/>
    <property type="match status" value="1"/>
</dbReference>
<evidence type="ECO:0000256" key="5">
    <source>
        <dbReference type="ARBA" id="ARBA00023027"/>
    </source>
</evidence>
<dbReference type="AlphaFoldDB" id="A0A5A9ZV96"/>
<evidence type="ECO:0000256" key="6">
    <source>
        <dbReference type="ARBA" id="ARBA00023295"/>
    </source>
</evidence>
<organism evidence="10 11">
    <name type="scientific">Streptomyces apricus</name>
    <dbReference type="NCBI Taxonomy" id="1828112"/>
    <lineage>
        <taxon>Bacteria</taxon>
        <taxon>Bacillati</taxon>
        <taxon>Actinomycetota</taxon>
        <taxon>Actinomycetes</taxon>
        <taxon>Kitasatosporales</taxon>
        <taxon>Streptomycetaceae</taxon>
        <taxon>Streptomyces</taxon>
    </lineage>
</organism>
<dbReference type="PROSITE" id="PS51318">
    <property type="entry name" value="TAT"/>
    <property type="match status" value="1"/>
</dbReference>
<dbReference type="OrthoDB" id="9771072at2"/>
<feature type="domain" description="Glycosyl hydrolase 109 C-terminal" evidence="9">
    <location>
        <begin position="257"/>
        <end position="423"/>
    </location>
</feature>
<dbReference type="GO" id="GO:0000166">
    <property type="term" value="F:nucleotide binding"/>
    <property type="evidence" value="ECO:0007669"/>
    <property type="project" value="InterPro"/>
</dbReference>
<dbReference type="InterPro" id="IPR050463">
    <property type="entry name" value="Gfo/Idh/MocA_oxidrdct_glycsds"/>
</dbReference>
<reference evidence="10 11" key="1">
    <citation type="submission" date="2019-05" db="EMBL/GenBank/DDBJ databases">
        <authorList>
            <person name="Hariharan J."/>
            <person name="Choudoir M.J."/>
            <person name="Diebold P."/>
            <person name="Panke-Buisse K."/>
            <person name="Buckley D.H."/>
        </authorList>
    </citation>
    <scope>NUCLEOTIDE SEQUENCE [LARGE SCALE GENOMIC DNA]</scope>
    <source>
        <strain evidence="10 11">SUN51</strain>
    </source>
</reference>
<evidence type="ECO:0000256" key="4">
    <source>
        <dbReference type="ARBA" id="ARBA00022801"/>
    </source>
</evidence>
<dbReference type="InterPro" id="IPR006311">
    <property type="entry name" value="TAT_signal"/>
</dbReference>